<gene>
    <name evidence="6" type="ORF">SOCEGT47_044540</name>
</gene>
<dbReference type="PROSITE" id="PS51257">
    <property type="entry name" value="PROKAR_LIPOPROTEIN"/>
    <property type="match status" value="1"/>
</dbReference>
<feature type="domain" description="Carbohydrate-binding module family 96" evidence="5">
    <location>
        <begin position="83"/>
        <end position="206"/>
    </location>
</feature>
<feature type="chain" id="PRO_5020603576" description="Carbohydrate-binding module family 96 domain-containing protein" evidence="4">
    <location>
        <begin position="28"/>
        <end position="334"/>
    </location>
</feature>
<dbReference type="EMBL" id="CP012670">
    <property type="protein sequence ID" value="AUX23924.1"/>
    <property type="molecule type" value="Genomic_DNA"/>
</dbReference>
<evidence type="ECO:0000256" key="1">
    <source>
        <dbReference type="ARBA" id="ARBA00004613"/>
    </source>
</evidence>
<comment type="subcellular location">
    <subcellularLocation>
        <location evidence="1">Secreted</location>
    </subcellularLocation>
</comment>
<accession>A0A4P2Q3L7</accession>
<dbReference type="NCBIfam" id="NF033679">
    <property type="entry name" value="DNRLRE_dom"/>
    <property type="match status" value="1"/>
</dbReference>
<name>A0A4P2Q3L7_SORCE</name>
<dbReference type="RefSeq" id="WP_165373311.1">
    <property type="nucleotide sequence ID" value="NZ_CP012670.1"/>
</dbReference>
<dbReference type="GO" id="GO:0005576">
    <property type="term" value="C:extracellular region"/>
    <property type="evidence" value="ECO:0007669"/>
    <property type="project" value="UniProtKB-SubCell"/>
</dbReference>
<dbReference type="Proteomes" id="UP000295781">
    <property type="component" value="Chromosome"/>
</dbReference>
<sequence>MKETIATAIFVIPAMLGLAGCSAPTTAETTDFSGEPREQTGRAKQALSVCVDVQRGLPGSTVEDTCLDASAPSYSDGAAIAFYTGLGNGSERRSLLKFDLGFIPAGSVIDSATLKLYQVWRTGGESTVRVHKVTAPWSEATATWASAAGSYDAAVVATILARNELTSVVTADLTAVVQGWSDAGDNHGVALEEDLVLNTEFRSSDEPIAARRPMLSVCYTAPTCEDGIQNQGESGVDCGGPCAACPPVGVMITEPGEAYGHHGSCDGWNGCGDAATCALWACEINGYSQLVSHGAGAPCTELDNCHLFFSQNAIEWSWGTFCGVSGVTDIVCSN</sequence>
<dbReference type="InterPro" id="IPR055372">
    <property type="entry name" value="CBM96"/>
</dbReference>
<proteinExistence type="predicted"/>
<reference evidence="6 7" key="1">
    <citation type="submission" date="2015-09" db="EMBL/GenBank/DDBJ databases">
        <title>Sorangium comparison.</title>
        <authorList>
            <person name="Zaburannyi N."/>
            <person name="Bunk B."/>
            <person name="Overmann J."/>
            <person name="Mueller R."/>
        </authorList>
    </citation>
    <scope>NUCLEOTIDE SEQUENCE [LARGE SCALE GENOMIC DNA]</scope>
    <source>
        <strain evidence="6 7">So ceGT47</strain>
    </source>
</reference>
<dbReference type="Pfam" id="PF24517">
    <property type="entry name" value="CBM96"/>
    <property type="match status" value="1"/>
</dbReference>
<keyword evidence="3 4" id="KW-0732">Signal</keyword>
<keyword evidence="2" id="KW-0964">Secreted</keyword>
<evidence type="ECO:0000256" key="2">
    <source>
        <dbReference type="ARBA" id="ARBA00022525"/>
    </source>
</evidence>
<organism evidence="6 7">
    <name type="scientific">Sorangium cellulosum</name>
    <name type="common">Polyangium cellulosum</name>
    <dbReference type="NCBI Taxonomy" id="56"/>
    <lineage>
        <taxon>Bacteria</taxon>
        <taxon>Pseudomonadati</taxon>
        <taxon>Myxococcota</taxon>
        <taxon>Polyangia</taxon>
        <taxon>Polyangiales</taxon>
        <taxon>Polyangiaceae</taxon>
        <taxon>Sorangium</taxon>
    </lineage>
</organism>
<evidence type="ECO:0000256" key="4">
    <source>
        <dbReference type="SAM" id="SignalP"/>
    </source>
</evidence>
<dbReference type="AlphaFoldDB" id="A0A4P2Q3L7"/>
<evidence type="ECO:0000259" key="5">
    <source>
        <dbReference type="Pfam" id="PF24517"/>
    </source>
</evidence>
<evidence type="ECO:0000313" key="6">
    <source>
        <dbReference type="EMBL" id="AUX23924.1"/>
    </source>
</evidence>
<protein>
    <recommendedName>
        <fullName evidence="5">Carbohydrate-binding module family 96 domain-containing protein</fullName>
    </recommendedName>
</protein>
<feature type="signal peptide" evidence="4">
    <location>
        <begin position="1"/>
        <end position="27"/>
    </location>
</feature>
<evidence type="ECO:0000313" key="7">
    <source>
        <dbReference type="Proteomes" id="UP000295781"/>
    </source>
</evidence>
<evidence type="ECO:0000256" key="3">
    <source>
        <dbReference type="ARBA" id="ARBA00022729"/>
    </source>
</evidence>